<sequence length="452" mass="51814">MATPTKNEVANKKNNVDNNIEILRVQPTNNPGMTLVSNPFNGTSFLAWSRLVRITLGAKMELGYINSKILKPSEDSKEFEQWNRANYMVTSWLLNSISKDIVESFLYVNSARELWQELETRFRILMMDPLSSVTKAYAMVLHVEKQREVSSGITGATQNMAMQNPIEPDLEEFDDYAGRDHDPVTCTLPVIDDVTNDGQDDFPNTITRISIEPKTFQQANRKQEWVKAMKSEIDALEQNYTWEVTPLPKDKRDIECRWIFKLKLKSHGTIGRQKVRLVAKGYNQIEGIDYFDTFSPVAKAVTVRTLLVVAASLQWHIHQVDINNAFLHGYIEEEVYMMPPKGYSVPPGHVSKLRRSLYGLKHISRQWNVEFTSKLETYGFHQSKHDHCLYTKSGTSSIMLLLVYVDVILLAGPSEQLISEVKLYLHKEFTIKDLGAVRYFLGLEISRSREGI</sequence>
<proteinExistence type="predicted"/>
<dbReference type="InterPro" id="IPR029472">
    <property type="entry name" value="Copia-like_N"/>
</dbReference>
<dbReference type="EMBL" id="JACGWM010001722">
    <property type="protein sequence ID" value="KAL0288879.1"/>
    <property type="molecule type" value="Genomic_DNA"/>
</dbReference>
<dbReference type="Pfam" id="PF14244">
    <property type="entry name" value="Retrotran_gag_3"/>
    <property type="match status" value="1"/>
</dbReference>
<dbReference type="Pfam" id="PF07727">
    <property type="entry name" value="RVT_2"/>
    <property type="match status" value="1"/>
</dbReference>
<dbReference type="PANTHER" id="PTHR37610">
    <property type="entry name" value="CCHC-TYPE DOMAIN-CONTAINING PROTEIN"/>
    <property type="match status" value="1"/>
</dbReference>
<dbReference type="AlphaFoldDB" id="A0AAW2J358"/>
<feature type="domain" description="Retrotransposon Copia-like N-terminal" evidence="2">
    <location>
        <begin position="27"/>
        <end position="73"/>
    </location>
</feature>
<evidence type="ECO:0000313" key="3">
    <source>
        <dbReference type="EMBL" id="KAL0288879.1"/>
    </source>
</evidence>
<dbReference type="PANTHER" id="PTHR37610:SF40">
    <property type="entry name" value="OS01G0909600 PROTEIN"/>
    <property type="match status" value="1"/>
</dbReference>
<dbReference type="SUPFAM" id="SSF56672">
    <property type="entry name" value="DNA/RNA polymerases"/>
    <property type="match status" value="1"/>
</dbReference>
<reference evidence="3" key="2">
    <citation type="journal article" date="2024" name="Plant">
        <title>Genomic evolution and insights into agronomic trait innovations of Sesamum species.</title>
        <authorList>
            <person name="Miao H."/>
            <person name="Wang L."/>
            <person name="Qu L."/>
            <person name="Liu H."/>
            <person name="Sun Y."/>
            <person name="Le M."/>
            <person name="Wang Q."/>
            <person name="Wei S."/>
            <person name="Zheng Y."/>
            <person name="Lin W."/>
            <person name="Duan Y."/>
            <person name="Cao H."/>
            <person name="Xiong S."/>
            <person name="Wang X."/>
            <person name="Wei L."/>
            <person name="Li C."/>
            <person name="Ma Q."/>
            <person name="Ju M."/>
            <person name="Zhao R."/>
            <person name="Li G."/>
            <person name="Mu C."/>
            <person name="Tian Q."/>
            <person name="Mei H."/>
            <person name="Zhang T."/>
            <person name="Gao T."/>
            <person name="Zhang H."/>
        </authorList>
    </citation>
    <scope>NUCLEOTIDE SEQUENCE</scope>
    <source>
        <strain evidence="3">KEN8</strain>
    </source>
</reference>
<organism evidence="3">
    <name type="scientific">Sesamum calycinum</name>
    <dbReference type="NCBI Taxonomy" id="2727403"/>
    <lineage>
        <taxon>Eukaryota</taxon>
        <taxon>Viridiplantae</taxon>
        <taxon>Streptophyta</taxon>
        <taxon>Embryophyta</taxon>
        <taxon>Tracheophyta</taxon>
        <taxon>Spermatophyta</taxon>
        <taxon>Magnoliopsida</taxon>
        <taxon>eudicotyledons</taxon>
        <taxon>Gunneridae</taxon>
        <taxon>Pentapetalae</taxon>
        <taxon>asterids</taxon>
        <taxon>lamiids</taxon>
        <taxon>Lamiales</taxon>
        <taxon>Pedaliaceae</taxon>
        <taxon>Sesamum</taxon>
    </lineage>
</organism>
<accession>A0AAW2J358</accession>
<dbReference type="InterPro" id="IPR043502">
    <property type="entry name" value="DNA/RNA_pol_sf"/>
</dbReference>
<protein>
    <submittedName>
        <fullName evidence="3">Retrovirus-related Pol polyprotein from transposon TNT 1-94</fullName>
    </submittedName>
</protein>
<comment type="caution">
    <text evidence="3">The sequence shown here is derived from an EMBL/GenBank/DDBJ whole genome shotgun (WGS) entry which is preliminary data.</text>
</comment>
<dbReference type="InterPro" id="IPR013103">
    <property type="entry name" value="RVT_2"/>
</dbReference>
<gene>
    <name evidence="3" type="ORF">Scaly_2717300</name>
</gene>
<feature type="domain" description="Reverse transcriptase Ty1/copia-type" evidence="1">
    <location>
        <begin position="239"/>
        <end position="451"/>
    </location>
</feature>
<evidence type="ECO:0000259" key="2">
    <source>
        <dbReference type="Pfam" id="PF14244"/>
    </source>
</evidence>
<evidence type="ECO:0000259" key="1">
    <source>
        <dbReference type="Pfam" id="PF07727"/>
    </source>
</evidence>
<name>A0AAW2J358_9LAMI</name>
<reference evidence="3" key="1">
    <citation type="submission" date="2020-06" db="EMBL/GenBank/DDBJ databases">
        <authorList>
            <person name="Li T."/>
            <person name="Hu X."/>
            <person name="Zhang T."/>
            <person name="Song X."/>
            <person name="Zhang H."/>
            <person name="Dai N."/>
            <person name="Sheng W."/>
            <person name="Hou X."/>
            <person name="Wei L."/>
        </authorList>
    </citation>
    <scope>NUCLEOTIDE SEQUENCE</scope>
    <source>
        <strain evidence="3">KEN8</strain>
        <tissue evidence="3">Leaf</tissue>
    </source>
</reference>